<evidence type="ECO:0000256" key="1">
    <source>
        <dbReference type="SAM" id="Phobius"/>
    </source>
</evidence>
<organism evidence="2 3">
    <name type="scientific">Acholeplasma laidlawii</name>
    <dbReference type="NCBI Taxonomy" id="2148"/>
    <lineage>
        <taxon>Bacteria</taxon>
        <taxon>Bacillati</taxon>
        <taxon>Mycoplasmatota</taxon>
        <taxon>Mollicutes</taxon>
        <taxon>Acholeplasmatales</taxon>
        <taxon>Acholeplasmataceae</taxon>
        <taxon>Acholeplasma</taxon>
    </lineage>
</organism>
<accession>A0A553IIF3</accession>
<dbReference type="Proteomes" id="UP000315938">
    <property type="component" value="Unassembled WGS sequence"/>
</dbReference>
<keyword evidence="1" id="KW-0472">Membrane</keyword>
<evidence type="ECO:0000313" key="2">
    <source>
        <dbReference type="EMBL" id="TRX99983.1"/>
    </source>
</evidence>
<reference evidence="2 3" key="1">
    <citation type="submission" date="2019-07" db="EMBL/GenBank/DDBJ databases">
        <title>Genome sequence of Acholeplasma laidlawii strain with increased resistance to erythromycin.</title>
        <authorList>
            <person name="Medvedeva E.S."/>
            <person name="Baranova N.B."/>
            <person name="Siniagina M.N."/>
            <person name="Mouzykantov A."/>
            <person name="Chernova O.A."/>
            <person name="Chernov V.M."/>
        </authorList>
    </citation>
    <scope>NUCLEOTIDE SEQUENCE [LARGE SCALE GENOMIC DNA]</scope>
    <source>
        <strain evidence="2 3">PG8REry</strain>
    </source>
</reference>
<feature type="transmembrane region" description="Helical" evidence="1">
    <location>
        <begin position="12"/>
        <end position="34"/>
    </location>
</feature>
<dbReference type="RefSeq" id="WP_012242516.1">
    <property type="nucleotide sequence ID" value="NZ_JACAOE010000001.1"/>
</dbReference>
<dbReference type="EMBL" id="VKID01000001">
    <property type="protein sequence ID" value="TRX99983.1"/>
    <property type="molecule type" value="Genomic_DNA"/>
</dbReference>
<gene>
    <name evidence="2" type="ORF">FNV44_02775</name>
</gene>
<keyword evidence="1" id="KW-0812">Transmembrane</keyword>
<evidence type="ECO:0000313" key="3">
    <source>
        <dbReference type="Proteomes" id="UP000315938"/>
    </source>
</evidence>
<sequence length="149" mass="17315">MIIYMPNKSLWKFIGILTPFNLLSIVLVVLSVMYDNDPLLTITTIFILLIILVFSLGSRIIRKDNVILTKEGISFGLKDKDTSYLKMLFLQFEKDSTRFVDIIKYSYDDKSKLLTLHTKQGIKHIELKHFTSKVVQKITTYVDERINHG</sequence>
<evidence type="ECO:0008006" key="4">
    <source>
        <dbReference type="Google" id="ProtNLM"/>
    </source>
</evidence>
<name>A0A553IIF3_ACHLA</name>
<feature type="transmembrane region" description="Helical" evidence="1">
    <location>
        <begin position="40"/>
        <end position="61"/>
    </location>
</feature>
<protein>
    <recommendedName>
        <fullName evidence="4">Integral membrane protein</fullName>
    </recommendedName>
</protein>
<comment type="caution">
    <text evidence="2">The sequence shown here is derived from an EMBL/GenBank/DDBJ whole genome shotgun (WGS) entry which is preliminary data.</text>
</comment>
<dbReference type="AlphaFoldDB" id="A0A553IIF3"/>
<proteinExistence type="predicted"/>
<keyword evidence="1" id="KW-1133">Transmembrane helix</keyword>
<dbReference type="GeneID" id="41338745"/>